<reference evidence="1 2" key="1">
    <citation type="journal article" date="2024" name="Nat. Commun.">
        <title>Phylogenomics reveals the evolutionary origins of lichenization in chlorophyte algae.</title>
        <authorList>
            <person name="Puginier C."/>
            <person name="Libourel C."/>
            <person name="Otte J."/>
            <person name="Skaloud P."/>
            <person name="Haon M."/>
            <person name="Grisel S."/>
            <person name="Petersen M."/>
            <person name="Berrin J.G."/>
            <person name="Delaux P.M."/>
            <person name="Dal Grande F."/>
            <person name="Keller J."/>
        </authorList>
    </citation>
    <scope>NUCLEOTIDE SEQUENCE [LARGE SCALE GENOMIC DNA]</scope>
    <source>
        <strain evidence="1 2">SAG 2523</strain>
    </source>
</reference>
<organism evidence="1 2">
    <name type="scientific">Apatococcus fuscideae</name>
    <dbReference type="NCBI Taxonomy" id="2026836"/>
    <lineage>
        <taxon>Eukaryota</taxon>
        <taxon>Viridiplantae</taxon>
        <taxon>Chlorophyta</taxon>
        <taxon>core chlorophytes</taxon>
        <taxon>Trebouxiophyceae</taxon>
        <taxon>Chlorellales</taxon>
        <taxon>Chlorellaceae</taxon>
        <taxon>Apatococcus</taxon>
    </lineage>
</organism>
<keyword evidence="2" id="KW-1185">Reference proteome</keyword>
<proteinExistence type="predicted"/>
<dbReference type="AlphaFoldDB" id="A0AAW1T156"/>
<dbReference type="EMBL" id="JALJOV010000500">
    <property type="protein sequence ID" value="KAK9863224.1"/>
    <property type="molecule type" value="Genomic_DNA"/>
</dbReference>
<gene>
    <name evidence="1" type="ORF">WJX84_004751</name>
</gene>
<dbReference type="Proteomes" id="UP001485043">
    <property type="component" value="Unassembled WGS sequence"/>
</dbReference>
<evidence type="ECO:0000313" key="1">
    <source>
        <dbReference type="EMBL" id="KAK9863224.1"/>
    </source>
</evidence>
<feature type="non-terminal residue" evidence="1">
    <location>
        <position position="125"/>
    </location>
</feature>
<comment type="caution">
    <text evidence="1">The sequence shown here is derived from an EMBL/GenBank/DDBJ whole genome shotgun (WGS) entry which is preliminary data.</text>
</comment>
<evidence type="ECO:0000313" key="2">
    <source>
        <dbReference type="Proteomes" id="UP001485043"/>
    </source>
</evidence>
<protein>
    <submittedName>
        <fullName evidence="1">Uncharacterized protein</fullName>
    </submittedName>
</protein>
<name>A0AAW1T156_9CHLO</name>
<accession>A0AAW1T156</accession>
<sequence>MAVPLAALGQNAAILPAGALPLIPRLEYLSTAVRLGDEVPALVRQGPQPRQSSSLHRNTSDLAARLHRSTSDLAARVLRAQEAPVAVASRISPAGISEALTICTPLDAAERQLAGSQAIQPDTHK</sequence>